<comment type="caution">
    <text evidence="1">The sequence shown here is derived from an EMBL/GenBank/DDBJ whole genome shotgun (WGS) entry which is preliminary data.</text>
</comment>
<gene>
    <name evidence="1" type="ORF">GCM10020366_26840</name>
</gene>
<dbReference type="RefSeq" id="WP_344926684.1">
    <property type="nucleotide sequence ID" value="NZ_BAAAYK010000038.1"/>
</dbReference>
<reference evidence="2" key="1">
    <citation type="journal article" date="2019" name="Int. J. Syst. Evol. Microbiol.">
        <title>The Global Catalogue of Microorganisms (GCM) 10K type strain sequencing project: providing services to taxonomists for standard genome sequencing and annotation.</title>
        <authorList>
            <consortium name="The Broad Institute Genomics Platform"/>
            <consortium name="The Broad Institute Genome Sequencing Center for Infectious Disease"/>
            <person name="Wu L."/>
            <person name="Ma J."/>
        </authorList>
    </citation>
    <scope>NUCLEOTIDE SEQUENCE [LARGE SCALE GENOMIC DNA]</scope>
    <source>
        <strain evidence="2">JCM 9687</strain>
    </source>
</reference>
<evidence type="ECO:0000313" key="2">
    <source>
        <dbReference type="Proteomes" id="UP001500483"/>
    </source>
</evidence>
<proteinExistence type="predicted"/>
<evidence type="ECO:0000313" key="1">
    <source>
        <dbReference type="EMBL" id="GAA3357707.1"/>
    </source>
</evidence>
<dbReference type="EMBL" id="BAAAYK010000038">
    <property type="protein sequence ID" value="GAA3357707.1"/>
    <property type="molecule type" value="Genomic_DNA"/>
</dbReference>
<dbReference type="Proteomes" id="UP001500483">
    <property type="component" value="Unassembled WGS sequence"/>
</dbReference>
<accession>A0ABP6RP28</accession>
<sequence length="106" mass="11396">MFGPLPGEGRWEHVLLLDGNLGIGGDPRALLRRATELITGTGSVLVEAHPPGVGLCAGRARVPGGSWFPWARVGVDALHGLAAAARLRVRWHARLGRRRLAELVRQ</sequence>
<name>A0ABP6RP28_9PSEU</name>
<protein>
    <submittedName>
        <fullName evidence="1">Uncharacterized protein</fullName>
    </submittedName>
</protein>
<organism evidence="1 2">
    <name type="scientific">Saccharopolyspora gregorii</name>
    <dbReference type="NCBI Taxonomy" id="33914"/>
    <lineage>
        <taxon>Bacteria</taxon>
        <taxon>Bacillati</taxon>
        <taxon>Actinomycetota</taxon>
        <taxon>Actinomycetes</taxon>
        <taxon>Pseudonocardiales</taxon>
        <taxon>Pseudonocardiaceae</taxon>
        <taxon>Saccharopolyspora</taxon>
    </lineage>
</organism>
<keyword evidence="2" id="KW-1185">Reference proteome</keyword>